<accession>A0A498JTH0</accession>
<proteinExistence type="predicted"/>
<evidence type="ECO:0000313" key="1">
    <source>
        <dbReference type="EMBL" id="RXH96852.1"/>
    </source>
</evidence>
<protein>
    <submittedName>
        <fullName evidence="1">Uncharacterized protein</fullName>
    </submittedName>
</protein>
<comment type="caution">
    <text evidence="1">The sequence shown here is derived from an EMBL/GenBank/DDBJ whole genome shotgun (WGS) entry which is preliminary data.</text>
</comment>
<keyword evidence="2" id="KW-1185">Reference proteome</keyword>
<gene>
    <name evidence="1" type="ORF">DVH24_009694</name>
</gene>
<reference evidence="1 2" key="1">
    <citation type="submission" date="2018-10" db="EMBL/GenBank/DDBJ databases">
        <title>A high-quality apple genome assembly.</title>
        <authorList>
            <person name="Hu J."/>
        </authorList>
    </citation>
    <scope>NUCLEOTIDE SEQUENCE [LARGE SCALE GENOMIC DNA]</scope>
    <source>
        <strain evidence="2">cv. HFTH1</strain>
        <tissue evidence="1">Young leaf</tissue>
    </source>
</reference>
<dbReference type="Proteomes" id="UP000290289">
    <property type="component" value="Chromosome 6"/>
</dbReference>
<evidence type="ECO:0000313" key="2">
    <source>
        <dbReference type="Proteomes" id="UP000290289"/>
    </source>
</evidence>
<sequence length="70" mass="7802">MEYGNKLVLAPWLDKDCLPSTSGALPVPSCFGSIDFVERGTGSVVFGRAMRKRIEWCFRLVLQMSYGLSN</sequence>
<name>A0A498JTH0_MALDO</name>
<dbReference type="EMBL" id="RDQH01000332">
    <property type="protein sequence ID" value="RXH96852.1"/>
    <property type="molecule type" value="Genomic_DNA"/>
</dbReference>
<dbReference type="AlphaFoldDB" id="A0A498JTH0"/>
<organism evidence="1 2">
    <name type="scientific">Malus domestica</name>
    <name type="common">Apple</name>
    <name type="synonym">Pyrus malus</name>
    <dbReference type="NCBI Taxonomy" id="3750"/>
    <lineage>
        <taxon>Eukaryota</taxon>
        <taxon>Viridiplantae</taxon>
        <taxon>Streptophyta</taxon>
        <taxon>Embryophyta</taxon>
        <taxon>Tracheophyta</taxon>
        <taxon>Spermatophyta</taxon>
        <taxon>Magnoliopsida</taxon>
        <taxon>eudicotyledons</taxon>
        <taxon>Gunneridae</taxon>
        <taxon>Pentapetalae</taxon>
        <taxon>rosids</taxon>
        <taxon>fabids</taxon>
        <taxon>Rosales</taxon>
        <taxon>Rosaceae</taxon>
        <taxon>Amygdaloideae</taxon>
        <taxon>Maleae</taxon>
        <taxon>Malus</taxon>
    </lineage>
</organism>